<keyword evidence="3" id="KW-1003">Cell membrane</keyword>
<evidence type="ECO:0000256" key="2">
    <source>
        <dbReference type="ARBA" id="ARBA00022448"/>
    </source>
</evidence>
<feature type="domain" description="Major facilitator superfamily (MFS) profile" evidence="8">
    <location>
        <begin position="176"/>
        <end position="433"/>
    </location>
</feature>
<feature type="transmembrane region" description="Helical" evidence="7">
    <location>
        <begin position="161"/>
        <end position="190"/>
    </location>
</feature>
<feature type="transmembrane region" description="Helical" evidence="7">
    <location>
        <begin position="12"/>
        <end position="29"/>
    </location>
</feature>
<dbReference type="CDD" id="cd06173">
    <property type="entry name" value="MFS_MefA_like"/>
    <property type="match status" value="1"/>
</dbReference>
<evidence type="ECO:0000259" key="8">
    <source>
        <dbReference type="PROSITE" id="PS50850"/>
    </source>
</evidence>
<feature type="transmembrane region" description="Helical" evidence="7">
    <location>
        <begin position="223"/>
        <end position="247"/>
    </location>
</feature>
<feature type="transmembrane region" description="Helical" evidence="7">
    <location>
        <begin position="259"/>
        <end position="278"/>
    </location>
</feature>
<evidence type="ECO:0000256" key="1">
    <source>
        <dbReference type="ARBA" id="ARBA00004651"/>
    </source>
</evidence>
<dbReference type="PANTHER" id="PTHR23513">
    <property type="entry name" value="INTEGRAL MEMBRANE EFFLUX PROTEIN-RELATED"/>
    <property type="match status" value="1"/>
</dbReference>
<feature type="transmembrane region" description="Helical" evidence="7">
    <location>
        <begin position="345"/>
        <end position="369"/>
    </location>
</feature>
<feature type="transmembrane region" description="Helical" evidence="7">
    <location>
        <begin position="80"/>
        <end position="100"/>
    </location>
</feature>
<evidence type="ECO:0000256" key="6">
    <source>
        <dbReference type="ARBA" id="ARBA00023136"/>
    </source>
</evidence>
<keyword evidence="4 7" id="KW-0812">Transmembrane</keyword>
<keyword evidence="2" id="KW-0813">Transport</keyword>
<organism evidence="9 10">
    <name type="scientific">Sinomonas halotolerans</name>
    <dbReference type="NCBI Taxonomy" id="1644133"/>
    <lineage>
        <taxon>Bacteria</taxon>
        <taxon>Bacillati</taxon>
        <taxon>Actinomycetota</taxon>
        <taxon>Actinomycetes</taxon>
        <taxon>Micrococcales</taxon>
        <taxon>Micrococcaceae</taxon>
        <taxon>Sinomonas</taxon>
    </lineage>
</organism>
<dbReference type="Proteomes" id="UP001422074">
    <property type="component" value="Unassembled WGS sequence"/>
</dbReference>
<evidence type="ECO:0000256" key="3">
    <source>
        <dbReference type="ARBA" id="ARBA00022475"/>
    </source>
</evidence>
<dbReference type="PROSITE" id="PS50850">
    <property type="entry name" value="MFS"/>
    <property type="match status" value="1"/>
</dbReference>
<keyword evidence="10" id="KW-1185">Reference proteome</keyword>
<feature type="transmembrane region" description="Helical" evidence="7">
    <location>
        <begin position="285"/>
        <end position="305"/>
    </location>
</feature>
<dbReference type="Pfam" id="PF05977">
    <property type="entry name" value="MFS_3"/>
    <property type="match status" value="1"/>
</dbReference>
<dbReference type="Gene3D" id="1.20.1250.20">
    <property type="entry name" value="MFS general substrate transporter like domains"/>
    <property type="match status" value="1"/>
</dbReference>
<comment type="caution">
    <text evidence="9">The sequence shown here is derived from an EMBL/GenBank/DDBJ whole genome shotgun (WGS) entry which is preliminary data.</text>
</comment>
<evidence type="ECO:0000313" key="9">
    <source>
        <dbReference type="EMBL" id="MEN2743742.1"/>
    </source>
</evidence>
<evidence type="ECO:0000256" key="7">
    <source>
        <dbReference type="SAM" id="Phobius"/>
    </source>
</evidence>
<dbReference type="InterPro" id="IPR036259">
    <property type="entry name" value="MFS_trans_sf"/>
</dbReference>
<evidence type="ECO:0000256" key="5">
    <source>
        <dbReference type="ARBA" id="ARBA00022989"/>
    </source>
</evidence>
<proteinExistence type="predicted"/>
<gene>
    <name evidence="9" type="ORF">ABCQ75_04220</name>
</gene>
<protein>
    <submittedName>
        <fullName evidence="9">MFS transporter</fullName>
    </submittedName>
</protein>
<keyword evidence="5 7" id="KW-1133">Transmembrane helix</keyword>
<dbReference type="EMBL" id="JBDFRB010000003">
    <property type="protein sequence ID" value="MEN2743742.1"/>
    <property type="molecule type" value="Genomic_DNA"/>
</dbReference>
<dbReference type="InterPro" id="IPR010290">
    <property type="entry name" value="TM_effector"/>
</dbReference>
<dbReference type="PANTHER" id="PTHR23513:SF11">
    <property type="entry name" value="STAPHYLOFERRIN A TRANSPORTER"/>
    <property type="match status" value="1"/>
</dbReference>
<name>A0ABU9WX30_9MICC</name>
<evidence type="ECO:0000256" key="4">
    <source>
        <dbReference type="ARBA" id="ARBA00022692"/>
    </source>
</evidence>
<accession>A0ABU9WX30</accession>
<reference evidence="9 10" key="1">
    <citation type="submission" date="2024-05" db="EMBL/GenBank/DDBJ databases">
        <title>Sinomonas sp. nov., isolated from a waste landfill.</title>
        <authorList>
            <person name="Zhao Y."/>
        </authorList>
    </citation>
    <scope>NUCLEOTIDE SEQUENCE [LARGE SCALE GENOMIC DNA]</scope>
    <source>
        <strain evidence="9 10">CCTCC AB2014300</strain>
    </source>
</reference>
<keyword evidence="6 7" id="KW-0472">Membrane</keyword>
<dbReference type="RefSeq" id="WP_345883276.1">
    <property type="nucleotide sequence ID" value="NZ_JBDFRB010000003.1"/>
</dbReference>
<dbReference type="InterPro" id="IPR020846">
    <property type="entry name" value="MFS_dom"/>
</dbReference>
<comment type="subcellular location">
    <subcellularLocation>
        <location evidence="1">Cell membrane</location>
        <topology evidence="1">Multi-pass membrane protein</topology>
    </subcellularLocation>
</comment>
<sequence>MSRMFRALGHRNYRLWAAGALVSNVGTWMQRIAQDWLVLTELTSHDGTAVGITTGLQFAPILVLGPYAGVLSDRLDKRRILLATQSALGLLALLQGVLVLTGVAELWHVYAIALGLGIASAVDAPARQSFTSELVGSADLPNAVALNSTSFNLARLAGPGAAGLLIGAVGTGWAFLINAASFAAVLVSLLRLRQGDLHRSAPAPRARGQLREGLAYVRSRPRVLLILGMAAIVGTFTMNFQITNAVMAAQEFRVGADGFGLLGSVMAVGTLAGALLAARRRSLRMALVLAAAFALGLAAIGSSLAPGYALFAASLVLVGIAAITFLNGCNTLVQLSIDAQYRGRVMALYMAVIQGGSFLGAPLVGWLASAAGPRWAILASGTAALLAGALGVVVLARWGEGSLREQLRAVWAERRAAGRPAAEPQDRESPAQR</sequence>
<evidence type="ECO:0000313" key="10">
    <source>
        <dbReference type="Proteomes" id="UP001422074"/>
    </source>
</evidence>
<dbReference type="SUPFAM" id="SSF103473">
    <property type="entry name" value="MFS general substrate transporter"/>
    <property type="match status" value="1"/>
</dbReference>
<feature type="transmembrane region" description="Helical" evidence="7">
    <location>
        <begin position="311"/>
        <end position="333"/>
    </location>
</feature>
<feature type="transmembrane region" description="Helical" evidence="7">
    <location>
        <begin position="49"/>
        <end position="68"/>
    </location>
</feature>
<feature type="transmembrane region" description="Helical" evidence="7">
    <location>
        <begin position="375"/>
        <end position="398"/>
    </location>
</feature>